<dbReference type="EMBL" id="FOXU01000001">
    <property type="protein sequence ID" value="SFQ14428.1"/>
    <property type="molecule type" value="Genomic_DNA"/>
</dbReference>
<dbReference type="RefSeq" id="WP_093534909.1">
    <property type="nucleotide sequence ID" value="NZ_FOXU01000001.1"/>
</dbReference>
<evidence type="ECO:0000313" key="2">
    <source>
        <dbReference type="Proteomes" id="UP000198734"/>
    </source>
</evidence>
<sequence length="108" mass="13037">MKKKRKKRKALKYFFLIILIIFLFFGLMSCAKDMEIIKKEKAEEFISYCENPYAFWKGVNGKSCDDARKTYYEYTDEEWKKAKRSLIETEGITEDDYLSDVIKEERQE</sequence>
<dbReference type="Proteomes" id="UP000198734">
    <property type="component" value="Unassembled WGS sequence"/>
</dbReference>
<organism evidence="1 2">
    <name type="scientific">Psychrobacillus psychrotolerans</name>
    <dbReference type="NCBI Taxonomy" id="126156"/>
    <lineage>
        <taxon>Bacteria</taxon>
        <taxon>Bacillati</taxon>
        <taxon>Bacillota</taxon>
        <taxon>Bacilli</taxon>
        <taxon>Bacillales</taxon>
        <taxon>Bacillaceae</taxon>
        <taxon>Psychrobacillus</taxon>
    </lineage>
</organism>
<protein>
    <submittedName>
        <fullName evidence="1">Uncharacterized protein</fullName>
    </submittedName>
</protein>
<gene>
    <name evidence="1" type="ORF">SAMN05421670_1090</name>
</gene>
<dbReference type="PROSITE" id="PS51257">
    <property type="entry name" value="PROKAR_LIPOPROTEIN"/>
    <property type="match status" value="1"/>
</dbReference>
<dbReference type="AlphaFoldDB" id="A0A1I5W3W9"/>
<reference evidence="2" key="1">
    <citation type="submission" date="2016-10" db="EMBL/GenBank/DDBJ databases">
        <authorList>
            <person name="Varghese N."/>
            <person name="Submissions S."/>
        </authorList>
    </citation>
    <scope>NUCLEOTIDE SEQUENCE [LARGE SCALE GENOMIC DNA]</scope>
    <source>
        <strain evidence="2">DSM 11706</strain>
    </source>
</reference>
<name>A0A1I5W3W9_9BACI</name>
<dbReference type="STRING" id="126156.SAMN05421670_1090"/>
<accession>A0A1I5W3W9</accession>
<keyword evidence="2" id="KW-1185">Reference proteome</keyword>
<dbReference type="OrthoDB" id="10001238at2"/>
<proteinExistence type="predicted"/>
<evidence type="ECO:0000313" key="1">
    <source>
        <dbReference type="EMBL" id="SFQ14428.1"/>
    </source>
</evidence>